<dbReference type="AlphaFoldDB" id="A0A0L9VL39"/>
<gene>
    <name evidence="1" type="ORF">LR48_Vigan10g167300</name>
</gene>
<evidence type="ECO:0000313" key="2">
    <source>
        <dbReference type="Proteomes" id="UP000053144"/>
    </source>
</evidence>
<dbReference type="EMBL" id="CM003380">
    <property type="protein sequence ID" value="KOM55781.1"/>
    <property type="molecule type" value="Genomic_DNA"/>
</dbReference>
<dbReference type="Gramene" id="KOM55781">
    <property type="protein sequence ID" value="KOM55781"/>
    <property type="gene ID" value="LR48_Vigan10g167300"/>
</dbReference>
<name>A0A0L9VL39_PHAAN</name>
<organism evidence="1 2">
    <name type="scientific">Phaseolus angularis</name>
    <name type="common">Azuki bean</name>
    <name type="synonym">Vigna angularis</name>
    <dbReference type="NCBI Taxonomy" id="3914"/>
    <lineage>
        <taxon>Eukaryota</taxon>
        <taxon>Viridiplantae</taxon>
        <taxon>Streptophyta</taxon>
        <taxon>Embryophyta</taxon>
        <taxon>Tracheophyta</taxon>
        <taxon>Spermatophyta</taxon>
        <taxon>Magnoliopsida</taxon>
        <taxon>eudicotyledons</taxon>
        <taxon>Gunneridae</taxon>
        <taxon>Pentapetalae</taxon>
        <taxon>rosids</taxon>
        <taxon>fabids</taxon>
        <taxon>Fabales</taxon>
        <taxon>Fabaceae</taxon>
        <taxon>Papilionoideae</taxon>
        <taxon>50 kb inversion clade</taxon>
        <taxon>NPAAA clade</taxon>
        <taxon>indigoferoid/millettioid clade</taxon>
        <taxon>Phaseoleae</taxon>
        <taxon>Vigna</taxon>
    </lineage>
</organism>
<protein>
    <submittedName>
        <fullName evidence="1">Uncharacterized protein</fullName>
    </submittedName>
</protein>
<proteinExistence type="predicted"/>
<accession>A0A0L9VL39</accession>
<evidence type="ECO:0000313" key="1">
    <source>
        <dbReference type="EMBL" id="KOM55781.1"/>
    </source>
</evidence>
<sequence length="170" mass="19906">MEEERHPKEEEEMFPQAARALHQLQTLESPKTPSSHLPSTSLTSIFQISRCFSFLHATSPSLPPRMHQHSKLPTPSAATRPLSYLHQHITLHFFFIRISLSRDRFFLESVLHHHQPFFITNPSLLFLFVIFRCVHLWRKLLKSSQHAHSSSPWRLVHQLVFRARSSTLQS</sequence>
<reference evidence="2" key="1">
    <citation type="journal article" date="2015" name="Proc. Natl. Acad. Sci. U.S.A.">
        <title>Genome sequencing of adzuki bean (Vigna angularis) provides insight into high starch and low fat accumulation and domestication.</title>
        <authorList>
            <person name="Yang K."/>
            <person name="Tian Z."/>
            <person name="Chen C."/>
            <person name="Luo L."/>
            <person name="Zhao B."/>
            <person name="Wang Z."/>
            <person name="Yu L."/>
            <person name="Li Y."/>
            <person name="Sun Y."/>
            <person name="Li W."/>
            <person name="Chen Y."/>
            <person name="Li Y."/>
            <person name="Zhang Y."/>
            <person name="Ai D."/>
            <person name="Zhao J."/>
            <person name="Shang C."/>
            <person name="Ma Y."/>
            <person name="Wu B."/>
            <person name="Wang M."/>
            <person name="Gao L."/>
            <person name="Sun D."/>
            <person name="Zhang P."/>
            <person name="Guo F."/>
            <person name="Wang W."/>
            <person name="Li Y."/>
            <person name="Wang J."/>
            <person name="Varshney R.K."/>
            <person name="Wang J."/>
            <person name="Ling H.Q."/>
            <person name="Wan P."/>
        </authorList>
    </citation>
    <scope>NUCLEOTIDE SEQUENCE</scope>
    <source>
        <strain evidence="2">cv. Jingnong 6</strain>
    </source>
</reference>
<dbReference type="Proteomes" id="UP000053144">
    <property type="component" value="Chromosome 10"/>
</dbReference>